<reference evidence="2 3" key="1">
    <citation type="submission" date="2024-03" db="EMBL/GenBank/DDBJ databases">
        <title>The Acrasis kona genome and developmental transcriptomes reveal deep origins of eukaryotic multicellular pathways.</title>
        <authorList>
            <person name="Sheikh S."/>
            <person name="Fu C.-J."/>
            <person name="Brown M.W."/>
            <person name="Baldauf S.L."/>
        </authorList>
    </citation>
    <scope>NUCLEOTIDE SEQUENCE [LARGE SCALE GENOMIC DNA]</scope>
    <source>
        <strain evidence="2 3">ATCC MYA-3509</strain>
    </source>
</reference>
<gene>
    <name evidence="2" type="ORF">AKO1_015159</name>
</gene>
<evidence type="ECO:0000256" key="1">
    <source>
        <dbReference type="SAM" id="MobiDB-lite"/>
    </source>
</evidence>
<dbReference type="Proteomes" id="UP001431209">
    <property type="component" value="Unassembled WGS sequence"/>
</dbReference>
<sequence>MIELGFDSRGLNIKRVFESDDWSIDINPANKDKLLQMSSILNTNVAWTEGINLTLKILNNSQAIVLKGDTLNMDQEDLDSLKFKIETFLSEKKIYASVKLDYKQLDGMWGPFANIFVTTTNNQAREIIKGKAAFILKNRRIFVKKDVQTTLKNSSHKIQPIPAPSQTLPTPQQLQRDIIRIVDERISIATSPIEKSIDNLEKAVDTLQEQRAESDKKLDLILSKLDAMHHENPKKKQRT</sequence>
<name>A0AAW2YI13_9EUKA</name>
<comment type="caution">
    <text evidence="2">The sequence shown here is derived from an EMBL/GenBank/DDBJ whole genome shotgun (WGS) entry which is preliminary data.</text>
</comment>
<proteinExistence type="predicted"/>
<dbReference type="AlphaFoldDB" id="A0AAW2YI13"/>
<keyword evidence="3" id="KW-1185">Reference proteome</keyword>
<dbReference type="EMBL" id="JAOPGA020000031">
    <property type="protein sequence ID" value="KAL0476400.1"/>
    <property type="molecule type" value="Genomic_DNA"/>
</dbReference>
<accession>A0AAW2YI13</accession>
<evidence type="ECO:0000313" key="2">
    <source>
        <dbReference type="EMBL" id="KAL0476400.1"/>
    </source>
</evidence>
<feature type="region of interest" description="Disordered" evidence="1">
    <location>
        <begin position="153"/>
        <end position="172"/>
    </location>
</feature>
<protein>
    <submittedName>
        <fullName evidence="2">Uncharacterized protein</fullName>
    </submittedName>
</protein>
<evidence type="ECO:0000313" key="3">
    <source>
        <dbReference type="Proteomes" id="UP001431209"/>
    </source>
</evidence>
<organism evidence="2 3">
    <name type="scientific">Acrasis kona</name>
    <dbReference type="NCBI Taxonomy" id="1008807"/>
    <lineage>
        <taxon>Eukaryota</taxon>
        <taxon>Discoba</taxon>
        <taxon>Heterolobosea</taxon>
        <taxon>Tetramitia</taxon>
        <taxon>Eutetramitia</taxon>
        <taxon>Acrasidae</taxon>
        <taxon>Acrasis</taxon>
    </lineage>
</organism>